<dbReference type="eggNOG" id="COG1577">
    <property type="taxonomic scope" value="Bacteria"/>
</dbReference>
<keyword evidence="1" id="KW-0418">Kinase</keyword>
<dbReference type="Proteomes" id="UP000030152">
    <property type="component" value="Unassembled WGS sequence"/>
</dbReference>
<protein>
    <submittedName>
        <fullName evidence="1">GHMP kinase</fullName>
    </submittedName>
</protein>
<dbReference type="EMBL" id="JRLX01000002">
    <property type="protein sequence ID" value="KGO88112.1"/>
    <property type="molecule type" value="Genomic_DNA"/>
</dbReference>
<name>A0A0A2M625_9FLAO</name>
<organism evidence="1 2">
    <name type="scientific">Flavobacterium rivuli WB 3.3-2 = DSM 21788</name>
    <dbReference type="NCBI Taxonomy" id="1121895"/>
    <lineage>
        <taxon>Bacteria</taxon>
        <taxon>Pseudomonadati</taxon>
        <taxon>Bacteroidota</taxon>
        <taxon>Flavobacteriia</taxon>
        <taxon>Flavobacteriales</taxon>
        <taxon>Flavobacteriaceae</taxon>
        <taxon>Flavobacterium</taxon>
    </lineage>
</organism>
<dbReference type="InterPro" id="IPR047765">
    <property type="entry name" value="GHMP_GYDIA-like"/>
</dbReference>
<dbReference type="RefSeq" id="WP_020212227.1">
    <property type="nucleotide sequence ID" value="NZ_JRLX01000002.1"/>
</dbReference>
<dbReference type="STRING" id="1121895.GCA_000378485_01097"/>
<dbReference type="SUPFAM" id="SSF54211">
    <property type="entry name" value="Ribosomal protein S5 domain 2-like"/>
    <property type="match status" value="1"/>
</dbReference>
<keyword evidence="2" id="KW-1185">Reference proteome</keyword>
<sequence>MKKIFYSNGKLLITGEYTVLDGAKALALPTKFGQNLEVETTTNSGIINWTSFDADGSAWVKAEVSIHDVINNIQNGTSVEADTLIKILHHAHLANPDLLTGAAGFEITTNLTFPRHWGLGTSSTLINNIAQWFNIDAFVLLANSFGGSGYDIACAQYDTLIIYSLQNGLPTVIPISYSPSFANDIYFVYLNQKQNSRDAIAAYREHRNDIKTIIPRIDALTNDVLLAGDTNTLASALEKHEDLMAGILGIAPVQERLFPEFKGTVKSLGAWGGDFVMAVAEENPTQYFKDKGYETVIRYRDMIL</sequence>
<dbReference type="InterPro" id="IPR020568">
    <property type="entry name" value="Ribosomal_Su5_D2-typ_SF"/>
</dbReference>
<dbReference type="OrthoDB" id="5288719at2"/>
<keyword evidence="1" id="KW-0808">Transferase</keyword>
<dbReference type="GO" id="GO:0016301">
    <property type="term" value="F:kinase activity"/>
    <property type="evidence" value="ECO:0007669"/>
    <property type="project" value="UniProtKB-KW"/>
</dbReference>
<dbReference type="Gene3D" id="3.30.230.10">
    <property type="match status" value="1"/>
</dbReference>
<accession>A0A0A2M625</accession>
<dbReference type="NCBIfam" id="NF040656">
    <property type="entry name" value="GHMP_GYDIA"/>
    <property type="match status" value="1"/>
</dbReference>
<reference evidence="1 2" key="1">
    <citation type="submission" date="2013-09" db="EMBL/GenBank/DDBJ databases">
        <authorList>
            <person name="Zeng Z."/>
            <person name="Chen C."/>
        </authorList>
    </citation>
    <scope>NUCLEOTIDE SEQUENCE [LARGE SCALE GENOMIC DNA]</scope>
    <source>
        <strain evidence="1 2">WB 3.3-2</strain>
    </source>
</reference>
<dbReference type="AlphaFoldDB" id="A0A0A2M625"/>
<comment type="caution">
    <text evidence="1">The sequence shown here is derived from an EMBL/GenBank/DDBJ whole genome shotgun (WGS) entry which is preliminary data.</text>
</comment>
<proteinExistence type="predicted"/>
<dbReference type="InterPro" id="IPR014721">
    <property type="entry name" value="Ribsml_uS5_D2-typ_fold_subgr"/>
</dbReference>
<gene>
    <name evidence="1" type="ORF">Q765_03410</name>
</gene>
<evidence type="ECO:0000313" key="2">
    <source>
        <dbReference type="Proteomes" id="UP000030152"/>
    </source>
</evidence>
<evidence type="ECO:0000313" key="1">
    <source>
        <dbReference type="EMBL" id="KGO88112.1"/>
    </source>
</evidence>